<dbReference type="AlphaFoldDB" id="A0A165TD11"/>
<dbReference type="InParanoid" id="A0A165TD11"/>
<gene>
    <name evidence="2" type="ORF">NEOLEDRAFT_1112388</name>
</gene>
<accession>A0A165TD11</accession>
<name>A0A165TD11_9AGAM</name>
<evidence type="ECO:0000256" key="1">
    <source>
        <dbReference type="SAM" id="MobiDB-lite"/>
    </source>
</evidence>
<keyword evidence="3" id="KW-1185">Reference proteome</keyword>
<protein>
    <submittedName>
        <fullName evidence="2">Uncharacterized protein</fullName>
    </submittedName>
</protein>
<dbReference type="Proteomes" id="UP000076761">
    <property type="component" value="Unassembled WGS sequence"/>
</dbReference>
<proteinExistence type="predicted"/>
<evidence type="ECO:0000313" key="2">
    <source>
        <dbReference type="EMBL" id="KZT26486.1"/>
    </source>
</evidence>
<organism evidence="2 3">
    <name type="scientific">Neolentinus lepideus HHB14362 ss-1</name>
    <dbReference type="NCBI Taxonomy" id="1314782"/>
    <lineage>
        <taxon>Eukaryota</taxon>
        <taxon>Fungi</taxon>
        <taxon>Dikarya</taxon>
        <taxon>Basidiomycota</taxon>
        <taxon>Agaricomycotina</taxon>
        <taxon>Agaricomycetes</taxon>
        <taxon>Gloeophyllales</taxon>
        <taxon>Gloeophyllaceae</taxon>
        <taxon>Neolentinus</taxon>
    </lineage>
</organism>
<reference evidence="2 3" key="1">
    <citation type="journal article" date="2016" name="Mol. Biol. Evol.">
        <title>Comparative Genomics of Early-Diverging Mushroom-Forming Fungi Provides Insights into the Origins of Lignocellulose Decay Capabilities.</title>
        <authorList>
            <person name="Nagy L.G."/>
            <person name="Riley R."/>
            <person name="Tritt A."/>
            <person name="Adam C."/>
            <person name="Daum C."/>
            <person name="Floudas D."/>
            <person name="Sun H."/>
            <person name="Yadav J.S."/>
            <person name="Pangilinan J."/>
            <person name="Larsson K.H."/>
            <person name="Matsuura K."/>
            <person name="Barry K."/>
            <person name="Labutti K."/>
            <person name="Kuo R."/>
            <person name="Ohm R.A."/>
            <person name="Bhattacharya S.S."/>
            <person name="Shirouzu T."/>
            <person name="Yoshinaga Y."/>
            <person name="Martin F.M."/>
            <person name="Grigoriev I.V."/>
            <person name="Hibbett D.S."/>
        </authorList>
    </citation>
    <scope>NUCLEOTIDE SEQUENCE [LARGE SCALE GENOMIC DNA]</scope>
    <source>
        <strain evidence="2 3">HHB14362 ss-1</strain>
    </source>
</reference>
<dbReference type="OrthoDB" id="17066at2759"/>
<feature type="non-terminal residue" evidence="2">
    <location>
        <position position="249"/>
    </location>
</feature>
<evidence type="ECO:0000313" key="3">
    <source>
        <dbReference type="Proteomes" id="UP000076761"/>
    </source>
</evidence>
<feature type="region of interest" description="Disordered" evidence="1">
    <location>
        <begin position="1"/>
        <end position="36"/>
    </location>
</feature>
<sequence length="249" mass="28402">MSRLASFKGPSTPTSSPVRVKQPPPSPGQLPSKSAESPYHRKVRILMLELRTCTSIWDDIVTIDGLRAASALVDARTELDNALALVPAGQQPRYHVAEPKISLMESRIEDLDRVIFKLKKQFHRMNTIIDNLESLLSDAHKVCGWQWVAEEPLWTTWSLEKFGQPVCRGWILHPDILLVSSAAQLLIPYRRSLEMHTDIVNTLRCHSVAFETSRQIITQWATQPHLDQDSWDAKWEDLCSVEIDRWDSS</sequence>
<dbReference type="EMBL" id="KV425566">
    <property type="protein sequence ID" value="KZT26486.1"/>
    <property type="molecule type" value="Genomic_DNA"/>
</dbReference>